<dbReference type="InterPro" id="IPR020837">
    <property type="entry name" value="Fibrinogen_CS"/>
</dbReference>
<dbReference type="GO" id="GO:0005615">
    <property type="term" value="C:extracellular space"/>
    <property type="evidence" value="ECO:0007669"/>
    <property type="project" value="TreeGrafter"/>
</dbReference>
<dbReference type="NCBIfam" id="NF040941">
    <property type="entry name" value="GGGWT_bact"/>
    <property type="match status" value="1"/>
</dbReference>
<dbReference type="Gene3D" id="3.90.215.10">
    <property type="entry name" value="Gamma Fibrinogen, chain A, domain 1"/>
    <property type="match status" value="1"/>
</dbReference>
<sequence>MINSVFRNRRNIHTIQGAMMIWICFGHCRANRSEVSKSVNIIHFHEQRDKQFSFVDDLIGTNNVSSKIECAHLCANFYPCCASSFDHISNICLLNLECISEIESTLGSNVLTKTRAVSSHILRDCSDLPPGHYDGIYKIQPENGPEMNVYCDMTTDGGGWTVCDAMMDVYRHSLSGMMFSTWDRDNDESKDPCSYMKCSGWWFNDCTRANINGLYTGHADLFGYQERSVHWKTWRDDNSLKRTEMKIKPI</sequence>
<reference evidence="3" key="1">
    <citation type="submission" date="2021-03" db="EMBL/GenBank/DDBJ databases">
        <authorList>
            <person name="Bekaert M."/>
        </authorList>
    </citation>
    <scope>NUCLEOTIDE SEQUENCE</scope>
</reference>
<dbReference type="PROSITE" id="PS51406">
    <property type="entry name" value="FIBRINOGEN_C_2"/>
    <property type="match status" value="2"/>
</dbReference>
<proteinExistence type="predicted"/>
<accession>A0A8S3U5R4</accession>
<dbReference type="PROSITE" id="PS00514">
    <property type="entry name" value="FIBRINOGEN_C_1"/>
    <property type="match status" value="1"/>
</dbReference>
<keyword evidence="4" id="KW-1185">Reference proteome</keyword>
<dbReference type="Pfam" id="PF00147">
    <property type="entry name" value="Fibrinogen_C"/>
    <property type="match status" value="2"/>
</dbReference>
<dbReference type="InterPro" id="IPR036056">
    <property type="entry name" value="Fibrinogen-like_C"/>
</dbReference>
<evidence type="ECO:0000256" key="1">
    <source>
        <dbReference type="ARBA" id="ARBA00023157"/>
    </source>
</evidence>
<evidence type="ECO:0000313" key="4">
    <source>
        <dbReference type="Proteomes" id="UP000683360"/>
    </source>
</evidence>
<name>A0A8S3U5R4_MYTED</name>
<organism evidence="3 4">
    <name type="scientific">Mytilus edulis</name>
    <name type="common">Blue mussel</name>
    <dbReference type="NCBI Taxonomy" id="6550"/>
    <lineage>
        <taxon>Eukaryota</taxon>
        <taxon>Metazoa</taxon>
        <taxon>Spiralia</taxon>
        <taxon>Lophotrochozoa</taxon>
        <taxon>Mollusca</taxon>
        <taxon>Bivalvia</taxon>
        <taxon>Autobranchia</taxon>
        <taxon>Pteriomorphia</taxon>
        <taxon>Mytilida</taxon>
        <taxon>Mytiloidea</taxon>
        <taxon>Mytilidae</taxon>
        <taxon>Mytilinae</taxon>
        <taxon>Mytilus</taxon>
    </lineage>
</organism>
<dbReference type="SMART" id="SM00186">
    <property type="entry name" value="FBG"/>
    <property type="match status" value="1"/>
</dbReference>
<feature type="domain" description="Fibrinogen C-terminal" evidence="2">
    <location>
        <begin position="116"/>
        <end position="162"/>
    </location>
</feature>
<gene>
    <name evidence="3" type="ORF">MEDL_53447</name>
</gene>
<evidence type="ECO:0000313" key="3">
    <source>
        <dbReference type="EMBL" id="CAG2241195.1"/>
    </source>
</evidence>
<dbReference type="PANTHER" id="PTHR19143:SF458">
    <property type="entry name" value="FIBRINOGEN C-TERMINAL DOMAIN-CONTAINING PROTEIN-RELATED"/>
    <property type="match status" value="1"/>
</dbReference>
<dbReference type="OrthoDB" id="6161093at2759"/>
<dbReference type="PANTHER" id="PTHR19143">
    <property type="entry name" value="FIBRINOGEN/TENASCIN/ANGIOPOEITIN"/>
    <property type="match status" value="1"/>
</dbReference>
<keyword evidence="1" id="KW-1015">Disulfide bond</keyword>
<dbReference type="InterPro" id="IPR002181">
    <property type="entry name" value="Fibrinogen_a/b/g_C_dom"/>
</dbReference>
<dbReference type="SUPFAM" id="SSF56496">
    <property type="entry name" value="Fibrinogen C-terminal domain-like"/>
    <property type="match status" value="1"/>
</dbReference>
<dbReference type="EMBL" id="CAJPWZ010002580">
    <property type="protein sequence ID" value="CAG2241195.1"/>
    <property type="molecule type" value="Genomic_DNA"/>
</dbReference>
<evidence type="ECO:0000259" key="2">
    <source>
        <dbReference type="PROSITE" id="PS51406"/>
    </source>
</evidence>
<protein>
    <recommendedName>
        <fullName evidence="2">Fibrinogen C-terminal domain-containing protein</fullName>
    </recommendedName>
</protein>
<dbReference type="Gene3D" id="4.10.530.10">
    <property type="entry name" value="Gamma-fibrinogen Carboxyl Terminal Fragment, domain 2"/>
    <property type="match status" value="1"/>
</dbReference>
<dbReference type="AlphaFoldDB" id="A0A8S3U5R4"/>
<comment type="caution">
    <text evidence="3">The sequence shown here is derived from an EMBL/GenBank/DDBJ whole genome shotgun (WGS) entry which is preliminary data.</text>
</comment>
<dbReference type="InterPro" id="IPR014716">
    <property type="entry name" value="Fibrinogen_a/b/g_C_1"/>
</dbReference>
<dbReference type="Proteomes" id="UP000683360">
    <property type="component" value="Unassembled WGS sequence"/>
</dbReference>
<dbReference type="InterPro" id="IPR050373">
    <property type="entry name" value="Fibrinogen_C-term_domain"/>
</dbReference>
<feature type="domain" description="Fibrinogen C-terminal" evidence="2">
    <location>
        <begin position="164"/>
        <end position="250"/>
    </location>
</feature>